<organism evidence="6 7">
    <name type="scientific">Paratrimastix pyriformis</name>
    <dbReference type="NCBI Taxonomy" id="342808"/>
    <lineage>
        <taxon>Eukaryota</taxon>
        <taxon>Metamonada</taxon>
        <taxon>Preaxostyla</taxon>
        <taxon>Paratrimastigidae</taxon>
        <taxon>Paratrimastix</taxon>
    </lineage>
</organism>
<feature type="compositionally biased region" description="Low complexity" evidence="2">
    <location>
        <begin position="2537"/>
        <end position="2547"/>
    </location>
</feature>
<protein>
    <recommendedName>
        <fullName evidence="8">C-type lectin domain-containing protein</fullName>
    </recommendedName>
</protein>
<dbReference type="PROSITE" id="PS50026">
    <property type="entry name" value="EGF_3"/>
    <property type="match status" value="1"/>
</dbReference>
<sequence length="2700" mass="279209">MVFWLLLVLVIYGRIATSHFETGPLDTPIHYLSPPLVDSVGCDVLAVVSELCAKNINGSATKDLSAHSFFDDGPWVMYRLMSRPSLVDGVPSMITCPVVRISSIDANKVIFPAPATNAADSITIPVPQFRVPSAHFTASFQTLSLGPATLSGYPVDLVHISVTATGGGQVRLGTVPAGLSTADKCVNTYWSTGAPSFCFVGSQADVNTALASLQFWAASGTGASQYSVVIQATPGGAIYFAQNQHYYQLETAATWSQQLCRSEWVYSGGLAAINVATCLPTSGTRTRRTFNGLNGYMATVTSPEENQLVYQVHGSWCWLPATDQPHEGVWTWETGPEKGTVLWNSSCRSQDRERICSATGFWNNWMSGQPDNNGGREHFLHQWASPGWNDYIGTYALATVVEYGGMGGSPLHEAVTGTIDITLDDSPPVFMAVTIASDHPDGNTSRAWIGDVVTVRCLCDEELAAAPVVLIGGRPATVTAGSEPRLWLAQITVALTDGEWPMGFEIASATDLAGNSMPSAVVGATTGPSAIDYDYEVIPVSIDTSHAPTAALLVTSRRFIPTPAHLTAPASGRLATLHAAVRAVGGLVRLGSAPPAGVVGPLAGGFSTDWTVAAATLDLEGTPADLDAALASLQFAPLAGQATAQLTVFLVPPEMAFLSTTAHFYNVTDTKANWPQSRCGALWEYPVDGGTVDTADCTSSTGRRRHRAWNGLWGYLATATSERENTLLAELVPGHRTAFLGGTDIEREGDWKWVDGPEAGQVFWRWGSCPTGLCGTCTATGRYSCWNTGEPNNSGIESALSINPARGVGTYLFALWNDLPPGNQFHPSLVEYGGALCPSCVEQRPMHWGQADATFAVDDTPPTVAWAQLASSNPRDTTRATRGHTVTLSITANESLPGPPRAVLLCGGDGDTLALTMTGGPVHFVGSAVVVPESGGGSGGGGCWVEGPLGFRVEEMADWMNYTMASPVTCADPGPCLVTLDFTPPHLTAVAFGSTNPNPGLAKAGDRLTLTLATDEPLYGAPRVTIGEAAHLLVASGALTQWTASVVLGAGDPEGLVGFRIEEGATDAAGNPMNGTALPAATQRTTIRYDRTPPAVLAVSVASNNTVGLGWAALGDAVWVNITASEELLTGPTVRIGTHLATVEWLGGGGGGGTAGQRFGAWAVLDGTDSEGVPVVVSVGGCVDLAGNAQTADATNTTDGSWVILGFLFFFGKCVDRSLRSCSPIRIPPFISAAPGLPPDGARPTLPVVRLASSTNPNPAWATRGDNATLSFVASEPLVGLPRVTIGQHHPALVLRAALPGGANGSAGSEEGGWAHFTATARLDATDDEGPVPFVVEGCVDRAGNEMSPPVRATSDASGITFDLTSPTIVRASIASSNGDPALARSGDTVLLEFEASEPLLGLPMVTLAGHVILAPADLTGGPLLFQVALALGDADLEGLVQVVIAGATDRAGNVQPLPLTNTTDGSAVTVDMTPPRLVGVTMRSSNEHDPALARAGDQVTLVLTASEPLLGPPTVTIAGRPAAWVGCLDAGPAANRTWAARLTLNATDPEGPVAFAVEAATDRATNPLAPVPVNLTSDATGVWFDRTPPTLVAVIFASTNDHAPGRLARPGDSLVLNLTASEPLRVPPAVLLAGRPANLTGGPTAWQARLVLGPADPEGWLGFEVRSGGSGSGSGARDMAGNGLVLPDEPLVNATAGPSGVTYDRTPPQLRLGSLTTSNRNPTRARPGDALTALLLASEPLYSETFLDLNAVTCVLGTPTCAAYAISCTANITTCTAFAPCTNSSSSSSAATTGSNTTCPTNGTASTPVCTAYSTSCAAYSTRCSAYLPSCTANVTIGGRLAALRALNATAWEARLVMGPEDEEGLVAGVTVGGALRDEAGNPCGELLPGDTAVVFGHPFRSDPTRADHRPHILLIMYHDSDRTPPVPTDVTLSSSNAIPRVALPGDVLTLRFAVSEPLRGGELVVTVAGHPVVAVPVQEEEPDPDDSSSSSANAASALPSAIRFEAAYRPTLAADRPGPLGFAISTLEDLAGNTLEGPVSNATLGPSLVYFGSNCTLDADCTRVTDNATCVATVSGVLFGCACPPGLSGPRCETGCADDAECQAGGDPGARCLPFEEGRVTGHAPPDPPIFHLNPLGPGAAATPHKLSPLLLLPTTDSASSGCPTSPPPPYMMASQQLLSPSSSTKSKSGSPWLALPVGASLPDGPRTNDDDANDDRMSAVSDPGITRPPLSPISPPSLSPDSPASQPPDATPAVNSPHPPHGLPRRLRPPLSRASSFIDPHQIRTGLAQPGAAAAVFFGLPARDTRLPRQPQLQLQQHHVGFDCERDHEAHEEEEQDLSMAIPPPPPGGPEGSPAAAPSETPLGPAPLQLAASPAPPPRLVLALPLHTDPAGEDGNPTHPAETDPPSSDLLQLCLSHRNRHPAAAAGHRHRHRLASLGLEPTTSLSTTSINSPAAASPGVAALEMALEEPAADLGTARDDERQRGHSLSISALLGSEAAATEAVPAADWGTARDDGLATAQRGSLPLSVLLGSAEQPEAAATEEPAADLGTTARDDASRDLATPQRGPPLPLSLALLGPAEPAHAGRAPARAPPRSPTNHPQLQLLALAGGVPPSDGRGVIVGGLLSLSLPPIFLLCCPPHASSEFRYRARAAYDRAYPTCYACPTWTWSTSTGPLVEDPAWLLTGRGSDDVSGEPR</sequence>
<dbReference type="InterPro" id="IPR016187">
    <property type="entry name" value="CTDL_fold"/>
</dbReference>
<feature type="chain" id="PRO_5046812387" description="C-type lectin domain-containing protein" evidence="3">
    <location>
        <begin position="18"/>
        <end position="2700"/>
    </location>
</feature>
<accession>A0ABQ8ULF7</accession>
<feature type="disulfide bond" evidence="1">
    <location>
        <begin position="2085"/>
        <end position="2094"/>
    </location>
</feature>
<keyword evidence="1" id="KW-1015">Disulfide bond</keyword>
<dbReference type="Gene3D" id="3.10.100.10">
    <property type="entry name" value="Mannose-Binding Protein A, subunit A"/>
    <property type="match status" value="2"/>
</dbReference>
<dbReference type="InterPro" id="IPR001304">
    <property type="entry name" value="C-type_lectin-like"/>
</dbReference>
<name>A0ABQ8ULF7_9EUKA</name>
<feature type="compositionally biased region" description="Pro residues" evidence="2">
    <location>
        <begin position="2232"/>
        <end position="2241"/>
    </location>
</feature>
<dbReference type="EMBL" id="JAPMOS010000021">
    <property type="protein sequence ID" value="KAJ4459276.1"/>
    <property type="molecule type" value="Genomic_DNA"/>
</dbReference>
<feature type="compositionally biased region" description="Low complexity" evidence="2">
    <location>
        <begin position="2177"/>
        <end position="2194"/>
    </location>
</feature>
<comment type="caution">
    <text evidence="6">The sequence shown here is derived from an EMBL/GenBank/DDBJ whole genome shotgun (WGS) entry which is preliminary data.</text>
</comment>
<evidence type="ECO:0000259" key="5">
    <source>
        <dbReference type="PROSITE" id="PS50041"/>
    </source>
</evidence>
<feature type="domain" description="EGF-like" evidence="4">
    <location>
        <begin position="2053"/>
        <end position="2095"/>
    </location>
</feature>
<dbReference type="CDD" id="cd00054">
    <property type="entry name" value="EGF_CA"/>
    <property type="match status" value="1"/>
</dbReference>
<evidence type="ECO:0000313" key="7">
    <source>
        <dbReference type="Proteomes" id="UP001141327"/>
    </source>
</evidence>
<feature type="region of interest" description="Disordered" evidence="2">
    <location>
        <begin position="1697"/>
        <end position="1727"/>
    </location>
</feature>
<evidence type="ECO:0000259" key="4">
    <source>
        <dbReference type="PROSITE" id="PS50026"/>
    </source>
</evidence>
<feature type="domain" description="C-type lectin" evidence="5">
    <location>
        <begin position="716"/>
        <end position="787"/>
    </location>
</feature>
<dbReference type="SUPFAM" id="SSF56436">
    <property type="entry name" value="C-type lectin-like"/>
    <property type="match status" value="2"/>
</dbReference>
<gene>
    <name evidence="6" type="ORF">PAPYR_4814</name>
</gene>
<evidence type="ECO:0000313" key="6">
    <source>
        <dbReference type="EMBL" id="KAJ4459276.1"/>
    </source>
</evidence>
<keyword evidence="3" id="KW-0732">Signal</keyword>
<feature type="region of interest" description="Disordered" evidence="2">
    <location>
        <begin position="2330"/>
        <end position="2412"/>
    </location>
</feature>
<evidence type="ECO:0000256" key="1">
    <source>
        <dbReference type="PROSITE-ProRule" id="PRU00076"/>
    </source>
</evidence>
<keyword evidence="1" id="KW-0245">EGF-like domain</keyword>
<keyword evidence="7" id="KW-1185">Reference proteome</keyword>
<feature type="signal peptide" evidence="3">
    <location>
        <begin position="1"/>
        <end position="17"/>
    </location>
</feature>
<dbReference type="PROSITE" id="PS50041">
    <property type="entry name" value="C_TYPE_LECTIN_2"/>
    <property type="match status" value="1"/>
</dbReference>
<dbReference type="PROSITE" id="PS00022">
    <property type="entry name" value="EGF_1"/>
    <property type="match status" value="1"/>
</dbReference>
<comment type="caution">
    <text evidence="1">Lacks conserved residue(s) required for the propagation of feature annotation.</text>
</comment>
<dbReference type="InterPro" id="IPR000742">
    <property type="entry name" value="EGF"/>
</dbReference>
<evidence type="ECO:0000256" key="3">
    <source>
        <dbReference type="SAM" id="SignalP"/>
    </source>
</evidence>
<evidence type="ECO:0008006" key="8">
    <source>
        <dbReference type="Google" id="ProtNLM"/>
    </source>
</evidence>
<feature type="compositionally biased region" description="Basic and acidic residues" evidence="2">
    <location>
        <begin position="2209"/>
        <end position="2220"/>
    </location>
</feature>
<evidence type="ECO:0000256" key="2">
    <source>
        <dbReference type="SAM" id="MobiDB-lite"/>
    </source>
</evidence>
<dbReference type="Proteomes" id="UP001141327">
    <property type="component" value="Unassembled WGS sequence"/>
</dbReference>
<feature type="region of interest" description="Disordered" evidence="2">
    <location>
        <begin position="2159"/>
        <end position="2276"/>
    </location>
</feature>
<feature type="region of interest" description="Disordered" evidence="2">
    <location>
        <begin position="2537"/>
        <end position="2579"/>
    </location>
</feature>
<dbReference type="InterPro" id="IPR016186">
    <property type="entry name" value="C-type_lectin-like/link_sf"/>
</dbReference>
<proteinExistence type="predicted"/>
<reference evidence="6" key="1">
    <citation type="journal article" date="2022" name="bioRxiv">
        <title>Genomics of Preaxostyla Flagellates Illuminates Evolutionary Transitions and the Path Towards Mitochondrial Loss.</title>
        <authorList>
            <person name="Novak L.V.F."/>
            <person name="Treitli S.C."/>
            <person name="Pyrih J."/>
            <person name="Halakuc P."/>
            <person name="Pipaliya S.V."/>
            <person name="Vacek V."/>
            <person name="Brzon O."/>
            <person name="Soukal P."/>
            <person name="Eme L."/>
            <person name="Dacks J.B."/>
            <person name="Karnkowska A."/>
            <person name="Elias M."/>
            <person name="Hampl V."/>
        </authorList>
    </citation>
    <scope>NUCLEOTIDE SEQUENCE</scope>
    <source>
        <strain evidence="6">RCP-MX</strain>
    </source>
</reference>
<feature type="compositionally biased region" description="Low complexity" evidence="2">
    <location>
        <begin position="2355"/>
        <end position="2376"/>
    </location>
</feature>